<feature type="domain" description="RNase H type-1" evidence="1">
    <location>
        <begin position="81"/>
        <end position="198"/>
    </location>
</feature>
<dbReference type="InterPro" id="IPR044730">
    <property type="entry name" value="RNase_H-like_dom_plant"/>
</dbReference>
<dbReference type="Gene3D" id="3.30.420.10">
    <property type="entry name" value="Ribonuclease H-like superfamily/Ribonuclease H"/>
    <property type="match status" value="1"/>
</dbReference>
<evidence type="ECO:0000313" key="2">
    <source>
        <dbReference type="EMBL" id="MQL92016.1"/>
    </source>
</evidence>
<gene>
    <name evidence="2" type="ORF">Taro_024639</name>
</gene>
<dbReference type="Proteomes" id="UP000652761">
    <property type="component" value="Unassembled WGS sequence"/>
</dbReference>
<dbReference type="InterPro" id="IPR012337">
    <property type="entry name" value="RNaseH-like_sf"/>
</dbReference>
<dbReference type="PANTHER" id="PTHR47723:SF19">
    <property type="entry name" value="POLYNUCLEOTIDYL TRANSFERASE, RIBONUCLEASE H-LIKE SUPERFAMILY PROTEIN"/>
    <property type="match status" value="1"/>
</dbReference>
<dbReference type="InterPro" id="IPR053151">
    <property type="entry name" value="RNase_H-like"/>
</dbReference>
<keyword evidence="3" id="KW-1185">Reference proteome</keyword>
<dbReference type="PANTHER" id="PTHR47723">
    <property type="entry name" value="OS05G0353850 PROTEIN"/>
    <property type="match status" value="1"/>
</dbReference>
<evidence type="ECO:0000259" key="1">
    <source>
        <dbReference type="Pfam" id="PF13456"/>
    </source>
</evidence>
<evidence type="ECO:0000313" key="3">
    <source>
        <dbReference type="Proteomes" id="UP000652761"/>
    </source>
</evidence>
<comment type="caution">
    <text evidence="2">The sequence shown here is derived from an EMBL/GenBank/DDBJ whole genome shotgun (WGS) entry which is preliminary data.</text>
</comment>
<reference evidence="2" key="1">
    <citation type="submission" date="2017-07" db="EMBL/GenBank/DDBJ databases">
        <title>Taro Niue Genome Assembly and Annotation.</title>
        <authorList>
            <person name="Atibalentja N."/>
            <person name="Keating K."/>
            <person name="Fields C.J."/>
        </authorList>
    </citation>
    <scope>NUCLEOTIDE SEQUENCE</scope>
    <source>
        <strain evidence="2">Niue_2</strain>
        <tissue evidence="2">Leaf</tissue>
    </source>
</reference>
<proteinExistence type="predicted"/>
<dbReference type="InterPro" id="IPR002156">
    <property type="entry name" value="RNaseH_domain"/>
</dbReference>
<name>A0A843V9Y2_COLES</name>
<dbReference type="Pfam" id="PF13456">
    <property type="entry name" value="RVT_3"/>
    <property type="match status" value="1"/>
</dbReference>
<dbReference type="GO" id="GO:0003676">
    <property type="term" value="F:nucleic acid binding"/>
    <property type="evidence" value="ECO:0007669"/>
    <property type="project" value="InterPro"/>
</dbReference>
<protein>
    <recommendedName>
        <fullName evidence="1">RNase H type-1 domain-containing protein</fullName>
    </recommendedName>
</protein>
<dbReference type="SUPFAM" id="SSF53098">
    <property type="entry name" value="Ribonuclease H-like"/>
    <property type="match status" value="1"/>
</dbReference>
<dbReference type="CDD" id="cd06222">
    <property type="entry name" value="RNase_H_like"/>
    <property type="match status" value="1"/>
</dbReference>
<organism evidence="2 3">
    <name type="scientific">Colocasia esculenta</name>
    <name type="common">Wild taro</name>
    <name type="synonym">Arum esculentum</name>
    <dbReference type="NCBI Taxonomy" id="4460"/>
    <lineage>
        <taxon>Eukaryota</taxon>
        <taxon>Viridiplantae</taxon>
        <taxon>Streptophyta</taxon>
        <taxon>Embryophyta</taxon>
        <taxon>Tracheophyta</taxon>
        <taxon>Spermatophyta</taxon>
        <taxon>Magnoliopsida</taxon>
        <taxon>Liliopsida</taxon>
        <taxon>Araceae</taxon>
        <taxon>Aroideae</taxon>
        <taxon>Colocasieae</taxon>
        <taxon>Colocasia</taxon>
    </lineage>
</organism>
<dbReference type="EMBL" id="NMUH01001401">
    <property type="protein sequence ID" value="MQL92016.1"/>
    <property type="molecule type" value="Genomic_DNA"/>
</dbReference>
<accession>A0A843V9Y2</accession>
<dbReference type="AlphaFoldDB" id="A0A843V9Y2"/>
<dbReference type="GO" id="GO:0004523">
    <property type="term" value="F:RNA-DNA hybrid ribonuclease activity"/>
    <property type="evidence" value="ECO:0007669"/>
    <property type="project" value="InterPro"/>
</dbReference>
<dbReference type="InterPro" id="IPR036397">
    <property type="entry name" value="RNaseH_sf"/>
</dbReference>
<sequence>MTSNSIPVDVTVKDRVSLFVQSALAVHNPKRRQHSISSSQKLTLSWLTALRQAGTVNDSLKIKLPKLIRWICPPLGRLKLNIDGAFKPAGSAGGGGILRDRNGDMSFAFSQAYHSLNSNLQSEALALRDGLKICCSKGIQEVLVETDSLNLVHIISGQQTCPWDLLCILQDVAITAQQIKAEIKHVPREANQEANCLAGLGCSSNKLTFRDSCTILPLVVKGTYHLDKVGCPTLRL</sequence>
<dbReference type="OrthoDB" id="588006at2759"/>